<dbReference type="EMBL" id="FOUZ01000004">
    <property type="protein sequence ID" value="SFM91451.1"/>
    <property type="molecule type" value="Genomic_DNA"/>
</dbReference>
<name>A0A1I4UR75_9FLAO</name>
<dbReference type="Pfam" id="PF13582">
    <property type="entry name" value="Reprolysin_3"/>
    <property type="match status" value="1"/>
</dbReference>
<sequence>MKKTSIILTLLLGCSSVFAQQNHWKEINQRNAQSTNLVDRSSTPKEYKLFSLNVDNLLNDLNNVKSRSAAQIVNIPDENGKITKYEVNEASIMAPELQEKYNQIKSYVGKSLDGKSSIRFSYSPYHGFSAMIFTAQSTSYIDAYTNDLKTYITYNRKNVENNLNFACHTNDDKQNELIDQAISSIPANKTVTDGKMRKYRLALATTIEYSRYHVNRAGGQSGTEEEKKAIVMSAINVAMTRVNGVYEKEFGVTMELVSNNDQIIFVTTDEYTNNSGSAMLGENQTVLDKVIGTANYDIGHVFSTGGGGVAYLKSPCSTIKAGGVTGLGAPINDAFYIDYVAHEMGHQFGGNHTFNGTKGSCAGGNKNTATSVEPGSGSTIMAYAGICAPENVQLHSDPYFSSVTVNEIYNFIKSTAGSCSVNTDSGNNEPLITLDKLTYTVPNSTAFVLEANASDQDGDALTYNWEQTDTSSTSLLPMSTNKTGVLFRSYNPTTDNFRYFPNLSAILQNKLILDTNIEPLTWEVIPSVNRVLKFSLLVRDNNPKGGQTDRKNVQLNVIAEAGPFKITSQAANEAWTYNYPATITWDVAGTDANGVNTTNVKVLLSTDGGLKFDYILAESIQNNGTYTFNVPSDIKLTKEARFMIKAIDNVFLAVNASNFEISDKLATNEVNKNELFTISPNPSKGIVQLNFAKTVANATITITDLAGRTVYTSKLNSSKNKQLNVEQLGNGVYIVSVEADQQKYTKKLIIKK</sequence>
<feature type="signal peptide" evidence="2">
    <location>
        <begin position="1"/>
        <end position="19"/>
    </location>
</feature>
<dbReference type="OrthoDB" id="9792152at2"/>
<dbReference type="AlphaFoldDB" id="A0A1I4UR75"/>
<gene>
    <name evidence="4" type="ORF">SAMN05421738_10471</name>
</gene>
<dbReference type="PROSITE" id="PS50215">
    <property type="entry name" value="ADAM_MEPRO"/>
    <property type="match status" value="1"/>
</dbReference>
<dbReference type="Pfam" id="PF18962">
    <property type="entry name" value="Por_Secre_tail"/>
    <property type="match status" value="1"/>
</dbReference>
<dbReference type="PANTHER" id="PTHR11905:SF159">
    <property type="entry name" value="ADAM METALLOPROTEASE"/>
    <property type="match status" value="1"/>
</dbReference>
<protein>
    <submittedName>
        <fullName evidence="4">Por secretion system C-terminal sorting domain-containing protein</fullName>
    </submittedName>
</protein>
<dbReference type="RefSeq" id="WP_092907020.1">
    <property type="nucleotide sequence ID" value="NZ_FOUZ01000004.1"/>
</dbReference>
<evidence type="ECO:0000313" key="4">
    <source>
        <dbReference type="EMBL" id="SFM91451.1"/>
    </source>
</evidence>
<dbReference type="InterPro" id="IPR024079">
    <property type="entry name" value="MetalloPept_cat_dom_sf"/>
</dbReference>
<evidence type="ECO:0000256" key="2">
    <source>
        <dbReference type="SAM" id="SignalP"/>
    </source>
</evidence>
<accession>A0A1I4UR75</accession>
<dbReference type="SUPFAM" id="SSF55486">
    <property type="entry name" value="Metalloproteases ('zincins'), catalytic domain"/>
    <property type="match status" value="1"/>
</dbReference>
<dbReference type="GO" id="GO:0006509">
    <property type="term" value="P:membrane protein ectodomain proteolysis"/>
    <property type="evidence" value="ECO:0007669"/>
    <property type="project" value="TreeGrafter"/>
</dbReference>
<keyword evidence="1 2" id="KW-0732">Signal</keyword>
<dbReference type="Gene3D" id="2.60.40.10">
    <property type="entry name" value="Immunoglobulins"/>
    <property type="match status" value="1"/>
</dbReference>
<evidence type="ECO:0000313" key="5">
    <source>
        <dbReference type="Proteomes" id="UP000199149"/>
    </source>
</evidence>
<evidence type="ECO:0000259" key="3">
    <source>
        <dbReference type="PROSITE" id="PS50215"/>
    </source>
</evidence>
<reference evidence="5" key="1">
    <citation type="submission" date="2016-10" db="EMBL/GenBank/DDBJ databases">
        <authorList>
            <person name="Varghese N."/>
            <person name="Submissions S."/>
        </authorList>
    </citation>
    <scope>NUCLEOTIDE SEQUENCE [LARGE SCALE GENOMIC DNA]</scope>
    <source>
        <strain evidence="5">XJ109</strain>
    </source>
</reference>
<evidence type="ECO:0000256" key="1">
    <source>
        <dbReference type="ARBA" id="ARBA00022729"/>
    </source>
</evidence>
<feature type="chain" id="PRO_5011464753" evidence="2">
    <location>
        <begin position="20"/>
        <end position="752"/>
    </location>
</feature>
<dbReference type="Proteomes" id="UP000199149">
    <property type="component" value="Unassembled WGS sequence"/>
</dbReference>
<proteinExistence type="predicted"/>
<organism evidence="4 5">
    <name type="scientific">Algoriella xinjiangensis</name>
    <dbReference type="NCBI Taxonomy" id="684065"/>
    <lineage>
        <taxon>Bacteria</taxon>
        <taxon>Pseudomonadati</taxon>
        <taxon>Bacteroidota</taxon>
        <taxon>Flavobacteriia</taxon>
        <taxon>Flavobacteriales</taxon>
        <taxon>Weeksellaceae</taxon>
        <taxon>Algoriella</taxon>
    </lineage>
</organism>
<feature type="domain" description="Peptidase M12B" evidence="3">
    <location>
        <begin position="308"/>
        <end position="424"/>
    </location>
</feature>
<dbReference type="InterPro" id="IPR013783">
    <property type="entry name" value="Ig-like_fold"/>
</dbReference>
<dbReference type="Gene3D" id="3.40.390.10">
    <property type="entry name" value="Collagenase (Catalytic Domain)"/>
    <property type="match status" value="1"/>
</dbReference>
<dbReference type="GO" id="GO:0004222">
    <property type="term" value="F:metalloendopeptidase activity"/>
    <property type="evidence" value="ECO:0007669"/>
    <property type="project" value="InterPro"/>
</dbReference>
<dbReference type="PANTHER" id="PTHR11905">
    <property type="entry name" value="ADAM A DISINTEGRIN AND METALLOPROTEASE DOMAIN"/>
    <property type="match status" value="1"/>
</dbReference>
<keyword evidence="5" id="KW-1185">Reference proteome</keyword>
<dbReference type="InterPro" id="IPR026444">
    <property type="entry name" value="Secre_tail"/>
</dbReference>
<dbReference type="Gene3D" id="2.60.40.3080">
    <property type="match status" value="1"/>
</dbReference>
<dbReference type="NCBIfam" id="TIGR04183">
    <property type="entry name" value="Por_Secre_tail"/>
    <property type="match status" value="1"/>
</dbReference>
<dbReference type="InterPro" id="IPR001590">
    <property type="entry name" value="Peptidase_M12B"/>
</dbReference>
<dbReference type="STRING" id="684065.SAMN05421738_10471"/>